<dbReference type="PANTHER" id="PTHR12883:SF0">
    <property type="entry name" value="PAT COMPLEX SUBUNIT CCDC47"/>
    <property type="match status" value="1"/>
</dbReference>
<dbReference type="GO" id="GO:0016020">
    <property type="term" value="C:membrane"/>
    <property type="evidence" value="ECO:0007669"/>
    <property type="project" value="UniProtKB-SubCell"/>
</dbReference>
<dbReference type="EMBL" id="WIUZ02000011">
    <property type="protein sequence ID" value="KAF9782727.1"/>
    <property type="molecule type" value="Genomic_DNA"/>
</dbReference>
<proteinExistence type="predicted"/>
<dbReference type="AlphaFoldDB" id="A0A9P6HC74"/>
<keyword evidence="2 6" id="KW-0812">Transmembrane</keyword>
<evidence type="ECO:0000256" key="6">
    <source>
        <dbReference type="SAM" id="Phobius"/>
    </source>
</evidence>
<dbReference type="Pfam" id="PF07946">
    <property type="entry name" value="CCDC47"/>
    <property type="match status" value="1"/>
</dbReference>
<dbReference type="InterPro" id="IPR012879">
    <property type="entry name" value="CCDC47"/>
</dbReference>
<feature type="compositionally biased region" description="Basic and acidic residues" evidence="5">
    <location>
        <begin position="319"/>
        <end position="360"/>
    </location>
</feature>
<protein>
    <recommendedName>
        <fullName evidence="9">DUF1682-domain-containing protein</fullName>
    </recommendedName>
</protein>
<dbReference type="Proteomes" id="UP000736335">
    <property type="component" value="Unassembled WGS sequence"/>
</dbReference>
<evidence type="ECO:0000313" key="8">
    <source>
        <dbReference type="Proteomes" id="UP000736335"/>
    </source>
</evidence>
<dbReference type="OrthoDB" id="10039147at2759"/>
<sequence>MATFTTALGSLGKLLTPPPPFTDYEYDGLEFRWTIFVFRPALFKMEALLTLAIILYVLGWYIGKAANIKIAKDWYDAHADILAAQFSRPTNGGLTRDGYSDLFNFSTGRRVVASLHTVFTLRPRHDPFQVIFQFLYGFYDFTYEPSDIITLDFKLHANTSAPEGVFAVVRKEQLKTIKRERWDLTFTKTTEHKALPAAFSVMSEFADISETIFKEFGNFSLIKVLNDAKVLPYLISLSITDQPAERPTVPLLPEERGRHLIVKFSIPSGSQVNDTKGFVTSLFQLVDIVGTKFGSALRPDTKSKLRKIREDLNQQLKVESTKEQKEEAEEAKRAAKLRREQERVSRLSAAEQHKIMERDRKRSMRKAQKVVKK</sequence>
<dbReference type="GO" id="GO:0005783">
    <property type="term" value="C:endoplasmic reticulum"/>
    <property type="evidence" value="ECO:0007669"/>
    <property type="project" value="InterPro"/>
</dbReference>
<keyword evidence="8" id="KW-1185">Reference proteome</keyword>
<evidence type="ECO:0000256" key="3">
    <source>
        <dbReference type="ARBA" id="ARBA00022989"/>
    </source>
</evidence>
<evidence type="ECO:0000313" key="7">
    <source>
        <dbReference type="EMBL" id="KAF9782727.1"/>
    </source>
</evidence>
<evidence type="ECO:0000256" key="5">
    <source>
        <dbReference type="SAM" id="MobiDB-lite"/>
    </source>
</evidence>
<evidence type="ECO:0000256" key="4">
    <source>
        <dbReference type="ARBA" id="ARBA00023136"/>
    </source>
</evidence>
<reference evidence="7" key="1">
    <citation type="journal article" date="2020" name="Nat. Commun.">
        <title>Large-scale genome sequencing of mycorrhizal fungi provides insights into the early evolution of symbiotic traits.</title>
        <authorList>
            <person name="Miyauchi S."/>
            <person name="Kiss E."/>
            <person name="Kuo A."/>
            <person name="Drula E."/>
            <person name="Kohler A."/>
            <person name="Sanchez-Garcia M."/>
            <person name="Morin E."/>
            <person name="Andreopoulos B."/>
            <person name="Barry K.W."/>
            <person name="Bonito G."/>
            <person name="Buee M."/>
            <person name="Carver A."/>
            <person name="Chen C."/>
            <person name="Cichocki N."/>
            <person name="Clum A."/>
            <person name="Culley D."/>
            <person name="Crous P.W."/>
            <person name="Fauchery L."/>
            <person name="Girlanda M."/>
            <person name="Hayes R.D."/>
            <person name="Keri Z."/>
            <person name="LaButti K."/>
            <person name="Lipzen A."/>
            <person name="Lombard V."/>
            <person name="Magnuson J."/>
            <person name="Maillard F."/>
            <person name="Murat C."/>
            <person name="Nolan M."/>
            <person name="Ohm R.A."/>
            <person name="Pangilinan J."/>
            <person name="Pereira M.F."/>
            <person name="Perotto S."/>
            <person name="Peter M."/>
            <person name="Pfister S."/>
            <person name="Riley R."/>
            <person name="Sitrit Y."/>
            <person name="Stielow J.B."/>
            <person name="Szollosi G."/>
            <person name="Zifcakova L."/>
            <person name="Stursova M."/>
            <person name="Spatafora J.W."/>
            <person name="Tedersoo L."/>
            <person name="Vaario L.M."/>
            <person name="Yamada A."/>
            <person name="Yan M."/>
            <person name="Wang P."/>
            <person name="Xu J."/>
            <person name="Bruns T."/>
            <person name="Baldrian P."/>
            <person name="Vilgalys R."/>
            <person name="Dunand C."/>
            <person name="Henrissat B."/>
            <person name="Grigoriev I.V."/>
            <person name="Hibbett D."/>
            <person name="Nagy L.G."/>
            <person name="Martin F.M."/>
        </authorList>
    </citation>
    <scope>NUCLEOTIDE SEQUENCE</scope>
    <source>
        <strain evidence="7">UH-Tt-Lm1</strain>
    </source>
</reference>
<dbReference type="PANTHER" id="PTHR12883">
    <property type="entry name" value="ADIPOCYTE-SPECIFIC PROTEIN 4-RELATED"/>
    <property type="match status" value="1"/>
</dbReference>
<gene>
    <name evidence="7" type="ORF">BJ322DRAFT_1072233</name>
</gene>
<name>A0A9P6HC74_9AGAM</name>
<dbReference type="GO" id="GO:0005509">
    <property type="term" value="F:calcium ion binding"/>
    <property type="evidence" value="ECO:0007669"/>
    <property type="project" value="InterPro"/>
</dbReference>
<organism evidence="7 8">
    <name type="scientific">Thelephora terrestris</name>
    <dbReference type="NCBI Taxonomy" id="56493"/>
    <lineage>
        <taxon>Eukaryota</taxon>
        <taxon>Fungi</taxon>
        <taxon>Dikarya</taxon>
        <taxon>Basidiomycota</taxon>
        <taxon>Agaricomycotina</taxon>
        <taxon>Agaricomycetes</taxon>
        <taxon>Thelephorales</taxon>
        <taxon>Thelephoraceae</taxon>
        <taxon>Thelephora</taxon>
    </lineage>
</organism>
<accession>A0A9P6HC74</accession>
<comment type="subcellular location">
    <subcellularLocation>
        <location evidence="1">Membrane</location>
        <topology evidence="1">Single-pass membrane protein</topology>
    </subcellularLocation>
</comment>
<evidence type="ECO:0008006" key="9">
    <source>
        <dbReference type="Google" id="ProtNLM"/>
    </source>
</evidence>
<comment type="caution">
    <text evidence="7">The sequence shown here is derived from an EMBL/GenBank/DDBJ whole genome shotgun (WGS) entry which is preliminary data.</text>
</comment>
<dbReference type="GO" id="GO:0032469">
    <property type="term" value="P:endoplasmic reticulum calcium ion homeostasis"/>
    <property type="evidence" value="ECO:0007669"/>
    <property type="project" value="InterPro"/>
</dbReference>
<reference evidence="7" key="2">
    <citation type="submission" date="2020-11" db="EMBL/GenBank/DDBJ databases">
        <authorList>
            <consortium name="DOE Joint Genome Institute"/>
            <person name="Kuo A."/>
            <person name="Miyauchi S."/>
            <person name="Kiss E."/>
            <person name="Drula E."/>
            <person name="Kohler A."/>
            <person name="Sanchez-Garcia M."/>
            <person name="Andreopoulos B."/>
            <person name="Barry K.W."/>
            <person name="Bonito G."/>
            <person name="Buee M."/>
            <person name="Carver A."/>
            <person name="Chen C."/>
            <person name="Cichocki N."/>
            <person name="Clum A."/>
            <person name="Culley D."/>
            <person name="Crous P.W."/>
            <person name="Fauchery L."/>
            <person name="Girlanda M."/>
            <person name="Hayes R."/>
            <person name="Keri Z."/>
            <person name="Labutti K."/>
            <person name="Lipzen A."/>
            <person name="Lombard V."/>
            <person name="Magnuson J."/>
            <person name="Maillard F."/>
            <person name="Morin E."/>
            <person name="Murat C."/>
            <person name="Nolan M."/>
            <person name="Ohm R."/>
            <person name="Pangilinan J."/>
            <person name="Pereira M."/>
            <person name="Perotto S."/>
            <person name="Peter M."/>
            <person name="Riley R."/>
            <person name="Sitrit Y."/>
            <person name="Stielow B."/>
            <person name="Szollosi G."/>
            <person name="Zifcakova L."/>
            <person name="Stursova M."/>
            <person name="Spatafora J.W."/>
            <person name="Tedersoo L."/>
            <person name="Vaario L.-M."/>
            <person name="Yamada A."/>
            <person name="Yan M."/>
            <person name="Wang P."/>
            <person name="Xu J."/>
            <person name="Bruns T."/>
            <person name="Baldrian P."/>
            <person name="Vilgalys R."/>
            <person name="Henrissat B."/>
            <person name="Grigoriev I.V."/>
            <person name="Hibbett D."/>
            <person name="Nagy L.G."/>
            <person name="Martin F.M."/>
        </authorList>
    </citation>
    <scope>NUCLEOTIDE SEQUENCE</scope>
    <source>
        <strain evidence="7">UH-Tt-Lm1</strain>
    </source>
</reference>
<evidence type="ECO:0000256" key="1">
    <source>
        <dbReference type="ARBA" id="ARBA00004167"/>
    </source>
</evidence>
<feature type="transmembrane region" description="Helical" evidence="6">
    <location>
        <begin position="41"/>
        <end position="62"/>
    </location>
</feature>
<keyword evidence="4 6" id="KW-0472">Membrane</keyword>
<feature type="compositionally biased region" description="Basic residues" evidence="5">
    <location>
        <begin position="361"/>
        <end position="373"/>
    </location>
</feature>
<keyword evidence="3 6" id="KW-1133">Transmembrane helix</keyword>
<feature type="region of interest" description="Disordered" evidence="5">
    <location>
        <begin position="319"/>
        <end position="373"/>
    </location>
</feature>
<evidence type="ECO:0000256" key="2">
    <source>
        <dbReference type="ARBA" id="ARBA00022692"/>
    </source>
</evidence>